<dbReference type="EMBL" id="JACSDY010000009">
    <property type="protein sequence ID" value="KAF7420261.1"/>
    <property type="molecule type" value="Genomic_DNA"/>
</dbReference>
<gene>
    <name evidence="1" type="ORF">H0235_010558</name>
</gene>
<organism evidence="1 2">
    <name type="scientific">Vespula pensylvanica</name>
    <name type="common">Western yellow jacket</name>
    <name type="synonym">Wasp</name>
    <dbReference type="NCBI Taxonomy" id="30213"/>
    <lineage>
        <taxon>Eukaryota</taxon>
        <taxon>Metazoa</taxon>
        <taxon>Ecdysozoa</taxon>
        <taxon>Arthropoda</taxon>
        <taxon>Hexapoda</taxon>
        <taxon>Insecta</taxon>
        <taxon>Pterygota</taxon>
        <taxon>Neoptera</taxon>
        <taxon>Endopterygota</taxon>
        <taxon>Hymenoptera</taxon>
        <taxon>Apocrita</taxon>
        <taxon>Aculeata</taxon>
        <taxon>Vespoidea</taxon>
        <taxon>Vespidae</taxon>
        <taxon>Vespinae</taxon>
        <taxon>Vespula</taxon>
    </lineage>
</organism>
<name>A0A834U7T7_VESPE</name>
<dbReference type="AlphaFoldDB" id="A0A834U7T7"/>
<accession>A0A834U7T7</accession>
<keyword evidence="2" id="KW-1185">Reference proteome</keyword>
<reference evidence="1" key="1">
    <citation type="journal article" date="2020" name="G3 (Bethesda)">
        <title>High-Quality Assemblies for Three Invasive Social Wasps from the &lt;i&gt;Vespula&lt;/i&gt; Genus.</title>
        <authorList>
            <person name="Harrop T.W.R."/>
            <person name="Guhlin J."/>
            <person name="McLaughlin G.M."/>
            <person name="Permina E."/>
            <person name="Stockwell P."/>
            <person name="Gilligan J."/>
            <person name="Le Lec M.F."/>
            <person name="Gruber M.A.M."/>
            <person name="Quinn O."/>
            <person name="Lovegrove M."/>
            <person name="Duncan E.J."/>
            <person name="Remnant E.J."/>
            <person name="Van Eeckhoven J."/>
            <person name="Graham B."/>
            <person name="Knapp R.A."/>
            <person name="Langford K.W."/>
            <person name="Kronenberg Z."/>
            <person name="Press M.O."/>
            <person name="Eacker S.M."/>
            <person name="Wilson-Rankin E.E."/>
            <person name="Purcell J."/>
            <person name="Lester P.J."/>
            <person name="Dearden P.K."/>
        </authorList>
    </citation>
    <scope>NUCLEOTIDE SEQUENCE</scope>
    <source>
        <strain evidence="1">Volc-1</strain>
    </source>
</reference>
<protein>
    <submittedName>
        <fullName evidence="1">Uncharacterized protein</fullName>
    </submittedName>
</protein>
<evidence type="ECO:0000313" key="2">
    <source>
        <dbReference type="Proteomes" id="UP000600918"/>
    </source>
</evidence>
<proteinExistence type="predicted"/>
<sequence>MVPREIEHMVLARANAASHTENQWIGTTSRERRARALPSLDLPTSSILTSCLSIMRLGSHCVTLLFENEALAPKKGAEFDGVSETASSECINLERRKVLQSGNVTP</sequence>
<evidence type="ECO:0000313" key="1">
    <source>
        <dbReference type="EMBL" id="KAF7420261.1"/>
    </source>
</evidence>
<comment type="caution">
    <text evidence="1">The sequence shown here is derived from an EMBL/GenBank/DDBJ whole genome shotgun (WGS) entry which is preliminary data.</text>
</comment>
<dbReference type="Proteomes" id="UP000600918">
    <property type="component" value="Unassembled WGS sequence"/>
</dbReference>